<feature type="compositionally biased region" description="Basic and acidic residues" evidence="1">
    <location>
        <begin position="13"/>
        <end position="28"/>
    </location>
</feature>
<feature type="region of interest" description="Disordered" evidence="1">
    <location>
        <begin position="1"/>
        <end position="28"/>
    </location>
</feature>
<feature type="compositionally biased region" description="Polar residues" evidence="1">
    <location>
        <begin position="1"/>
        <end position="11"/>
    </location>
</feature>
<comment type="caution">
    <text evidence="2">The sequence shown here is derived from an EMBL/GenBank/DDBJ whole genome shotgun (WGS) entry which is preliminary data.</text>
</comment>
<evidence type="ECO:0000256" key="1">
    <source>
        <dbReference type="SAM" id="MobiDB-lite"/>
    </source>
</evidence>
<dbReference type="EMBL" id="BTSY01000007">
    <property type="protein sequence ID" value="GMT36547.1"/>
    <property type="molecule type" value="Genomic_DNA"/>
</dbReference>
<proteinExistence type="predicted"/>
<dbReference type="AlphaFoldDB" id="A0AAV5WWL1"/>
<evidence type="ECO:0000313" key="3">
    <source>
        <dbReference type="Proteomes" id="UP001432322"/>
    </source>
</evidence>
<feature type="non-terminal residue" evidence="2">
    <location>
        <position position="1"/>
    </location>
</feature>
<name>A0AAV5WWL1_9BILA</name>
<protein>
    <submittedName>
        <fullName evidence="2">Uncharacterized protein</fullName>
    </submittedName>
</protein>
<gene>
    <name evidence="2" type="ORF">PFISCL1PPCAC_27844</name>
</gene>
<accession>A0AAV5WWL1</accession>
<dbReference type="Proteomes" id="UP001432322">
    <property type="component" value="Unassembled WGS sequence"/>
</dbReference>
<sequence length="294" mass="33472">TDSDNLLTVNKPSMKEGKMKGKRKKEENHEVAEWTGAATVAQIYGNLMMEEEKRKNKSQPTPIDLNLLCEIEDTIKRITVRCLKLNNVVIDDVAVSHGTLTCIDGVKELVLDRVDGDTELVRSWLLTNNFTSIRAARCQFEKTRVFSGSFIREMCDKVRNNDEETTMELVVDTPREDADWGSFIASNEVMDVLPLFRYLQLHSLILNSYRLLEIIIRRMGMVEAAGCFQCCVKGTIEPDHITFVTQLLAEYLVEIHVQDDGKGGILRSVGNSHICKFSLEEYNDKIYILEAVFE</sequence>
<organism evidence="2 3">
    <name type="scientific">Pristionchus fissidentatus</name>
    <dbReference type="NCBI Taxonomy" id="1538716"/>
    <lineage>
        <taxon>Eukaryota</taxon>
        <taxon>Metazoa</taxon>
        <taxon>Ecdysozoa</taxon>
        <taxon>Nematoda</taxon>
        <taxon>Chromadorea</taxon>
        <taxon>Rhabditida</taxon>
        <taxon>Rhabditina</taxon>
        <taxon>Diplogasteromorpha</taxon>
        <taxon>Diplogasteroidea</taxon>
        <taxon>Neodiplogasteridae</taxon>
        <taxon>Pristionchus</taxon>
    </lineage>
</organism>
<evidence type="ECO:0000313" key="2">
    <source>
        <dbReference type="EMBL" id="GMT36547.1"/>
    </source>
</evidence>
<keyword evidence="3" id="KW-1185">Reference proteome</keyword>
<reference evidence="2" key="1">
    <citation type="submission" date="2023-10" db="EMBL/GenBank/DDBJ databases">
        <title>Genome assembly of Pristionchus species.</title>
        <authorList>
            <person name="Yoshida K."/>
            <person name="Sommer R.J."/>
        </authorList>
    </citation>
    <scope>NUCLEOTIDE SEQUENCE</scope>
    <source>
        <strain evidence="2">RS5133</strain>
    </source>
</reference>